<dbReference type="KEGG" id="moc:BB934_33420"/>
<name>A0A1B2ET21_9HYPH</name>
<dbReference type="Pfam" id="PF24751">
    <property type="entry name" value="DUF7696"/>
    <property type="match status" value="1"/>
</dbReference>
<reference evidence="1" key="1">
    <citation type="submission" date="2016-07" db="EMBL/GenBank/DDBJ databases">
        <title>Microvirga ossetica sp. nov. a new species of rhizobia isolated from root nodules of the legume species Vicia alpestris Steven originated from North Ossetia region in the Caucasus.</title>
        <authorList>
            <person name="Safronova V.I."/>
            <person name="Kuznetsova I.G."/>
            <person name="Sazanova A.L."/>
            <person name="Belimov A."/>
            <person name="Andronov E."/>
            <person name="Osledkin Y.S."/>
            <person name="Onishchuk O.P."/>
            <person name="Kurchak O.N."/>
            <person name="Shaposhnikov A.I."/>
            <person name="Willems A."/>
            <person name="Tikhonovich I.A."/>
        </authorList>
    </citation>
    <scope>NUCLEOTIDE SEQUENCE [LARGE SCALE GENOMIC DNA]</scope>
    <source>
        <strain evidence="1">V5/3M</strain>
        <plasmid evidence="1">unnamed1</plasmid>
    </source>
</reference>
<dbReference type="EMBL" id="CP016617">
    <property type="protein sequence ID" value="ANY83099.1"/>
    <property type="molecule type" value="Genomic_DNA"/>
</dbReference>
<sequence>MRRVHPLFSLICGAQAMDISKDTTAISEPTGQPVSTWSEEWKEECEARAILAMSKEQRDAFFNGRKDADGKPIDRGVVGVRGVKAAEEIRATMERLLTATGR</sequence>
<organism evidence="1">
    <name type="scientific">Microvirga ossetica</name>
    <dbReference type="NCBI Taxonomy" id="1882682"/>
    <lineage>
        <taxon>Bacteria</taxon>
        <taxon>Pseudomonadati</taxon>
        <taxon>Pseudomonadota</taxon>
        <taxon>Alphaproteobacteria</taxon>
        <taxon>Hyphomicrobiales</taxon>
        <taxon>Methylobacteriaceae</taxon>
        <taxon>Microvirga</taxon>
    </lineage>
</organism>
<proteinExistence type="predicted"/>
<accession>A0A1B2ET21</accession>
<evidence type="ECO:0000313" key="1">
    <source>
        <dbReference type="EMBL" id="ANY83099.1"/>
    </source>
</evidence>
<gene>
    <name evidence="1" type="ORF">BB934_33420</name>
</gene>
<geneLocation type="plasmid" evidence="1">
    <name>unnamed1</name>
</geneLocation>
<keyword evidence="1" id="KW-0614">Plasmid</keyword>
<dbReference type="AlphaFoldDB" id="A0A1B2ET21"/>
<dbReference type="InterPro" id="IPR056113">
    <property type="entry name" value="DUF7696"/>
</dbReference>
<protein>
    <submittedName>
        <fullName evidence="1">Uncharacterized protein</fullName>
    </submittedName>
</protein>